<evidence type="ECO:0000256" key="9">
    <source>
        <dbReference type="ARBA" id="ARBA00023235"/>
    </source>
</evidence>
<evidence type="ECO:0000256" key="16">
    <source>
        <dbReference type="SAM" id="MobiDB-lite"/>
    </source>
</evidence>
<dbReference type="InterPro" id="IPR027304">
    <property type="entry name" value="Trigger_fact/SurA_dom_sf"/>
</dbReference>
<dbReference type="Proteomes" id="UP000252107">
    <property type="component" value="Unassembled WGS sequence"/>
</dbReference>
<dbReference type="InterPro" id="IPR046357">
    <property type="entry name" value="PPIase_dom_sf"/>
</dbReference>
<dbReference type="PANTHER" id="PTHR30560">
    <property type="entry name" value="TRIGGER FACTOR CHAPERONE AND PEPTIDYL-PROLYL CIS/TRANS ISOMERASE"/>
    <property type="match status" value="1"/>
</dbReference>
<feature type="domain" description="PPIase FKBP-type" evidence="17">
    <location>
        <begin position="169"/>
        <end position="267"/>
    </location>
</feature>
<evidence type="ECO:0000256" key="10">
    <source>
        <dbReference type="ARBA" id="ARBA00023306"/>
    </source>
</evidence>
<dbReference type="GO" id="GO:0015031">
    <property type="term" value="P:protein transport"/>
    <property type="evidence" value="ECO:0007669"/>
    <property type="project" value="UniProtKB-UniRule"/>
</dbReference>
<organism evidence="18 19">
    <name type="scientific">Nostoc minutum NIES-26</name>
    <dbReference type="NCBI Taxonomy" id="1844469"/>
    <lineage>
        <taxon>Bacteria</taxon>
        <taxon>Bacillati</taxon>
        <taxon>Cyanobacteriota</taxon>
        <taxon>Cyanophyceae</taxon>
        <taxon>Nostocales</taxon>
        <taxon>Nostocaceae</taxon>
        <taxon>Nostoc</taxon>
    </lineage>
</organism>
<dbReference type="SUPFAM" id="SSF54534">
    <property type="entry name" value="FKBP-like"/>
    <property type="match status" value="1"/>
</dbReference>
<dbReference type="Pfam" id="PF05697">
    <property type="entry name" value="Trigger_N"/>
    <property type="match status" value="1"/>
</dbReference>
<evidence type="ECO:0000313" key="19">
    <source>
        <dbReference type="Proteomes" id="UP000252107"/>
    </source>
</evidence>
<dbReference type="AlphaFoldDB" id="A0A367S4S8"/>
<dbReference type="PIRSF" id="PIRSF003095">
    <property type="entry name" value="Trigger_factor"/>
    <property type="match status" value="1"/>
</dbReference>
<dbReference type="GO" id="GO:0005737">
    <property type="term" value="C:cytoplasm"/>
    <property type="evidence" value="ECO:0007669"/>
    <property type="project" value="UniProtKB-SubCell"/>
</dbReference>
<evidence type="ECO:0000256" key="12">
    <source>
        <dbReference type="ARBA" id="ARBA00029986"/>
    </source>
</evidence>
<dbReference type="NCBIfam" id="TIGR00115">
    <property type="entry name" value="tig"/>
    <property type="match status" value="1"/>
</dbReference>
<dbReference type="PROSITE" id="PS50059">
    <property type="entry name" value="FKBP_PPIASE"/>
    <property type="match status" value="1"/>
</dbReference>
<dbReference type="GO" id="GO:0051301">
    <property type="term" value="P:cell division"/>
    <property type="evidence" value="ECO:0007669"/>
    <property type="project" value="UniProtKB-KW"/>
</dbReference>
<feature type="region of interest" description="Disordered" evidence="16">
    <location>
        <begin position="443"/>
        <end position="488"/>
    </location>
</feature>
<dbReference type="EMBL" id="LXQD01000012">
    <property type="protein sequence ID" value="RCJ42262.1"/>
    <property type="molecule type" value="Genomic_DNA"/>
</dbReference>
<sequence length="488" mass="54497">MKVTQEKLPASQIGLEIEITPDITKQTYEQVIRNLTSTTNIPGFRKGKVPRQILLQRLGVTRIKAAALEELIQDGIEKAVKQEAIQAIGQPQLRTSFEELINNYEPGKPLTFAAAVDVEPEVNLVQYTGLQAKAEEIKYDPTQVENVLDKERQEMATLIPVEGRAAQIGDVAVVDFKGVITKAEGEDETAEPTPIPGGEATDFQVELQEDKFIPGFVSGMIGMNPGETKEISAQFPDPYANEELAGKPALFTVTLKELKEKELPELNDDFAQEVSDFNTLDELRGSLEERYQKEAEEKTKNNQQEALLAELLKHVEVDLPQTLIEQEVDAMLTQTAVRLSQQGLDVKKLFTQDIIPQLRERSRSEAIERLKRSLGLREVSKRESIEVTPEEIQARVTELLQQYPDQDIDEDRLHSVVENELLTEKIIDWLLEHSSIELVPEGSLSAAPETESLSATEETEVELAQSQTTEPQTEEQSTAATTESTEGQ</sequence>
<evidence type="ECO:0000256" key="14">
    <source>
        <dbReference type="PROSITE-ProRule" id="PRU00277"/>
    </source>
</evidence>
<evidence type="ECO:0000259" key="17">
    <source>
        <dbReference type="PROSITE" id="PS50059"/>
    </source>
</evidence>
<comment type="function">
    <text evidence="11 13">Involved in protein export. Acts as a chaperone by maintaining the newly synthesized protein in an open conformation. Functions as a peptidyl-prolyl cis-trans isomerase.</text>
</comment>
<dbReference type="GO" id="GO:0043335">
    <property type="term" value="P:protein unfolding"/>
    <property type="evidence" value="ECO:0007669"/>
    <property type="project" value="TreeGrafter"/>
</dbReference>
<dbReference type="FunFam" id="3.10.50.40:FF:000001">
    <property type="entry name" value="Trigger factor"/>
    <property type="match status" value="1"/>
</dbReference>
<evidence type="ECO:0000313" key="18">
    <source>
        <dbReference type="EMBL" id="RCJ42262.1"/>
    </source>
</evidence>
<dbReference type="Gene3D" id="3.10.50.40">
    <property type="match status" value="1"/>
</dbReference>
<dbReference type="HAMAP" id="MF_00303">
    <property type="entry name" value="Trigger_factor_Tig"/>
    <property type="match status" value="1"/>
</dbReference>
<comment type="catalytic activity">
    <reaction evidence="1 13 14">
        <text>[protein]-peptidylproline (omega=180) = [protein]-peptidylproline (omega=0)</text>
        <dbReference type="Rhea" id="RHEA:16237"/>
        <dbReference type="Rhea" id="RHEA-COMP:10747"/>
        <dbReference type="Rhea" id="RHEA-COMP:10748"/>
        <dbReference type="ChEBI" id="CHEBI:83833"/>
        <dbReference type="ChEBI" id="CHEBI:83834"/>
        <dbReference type="EC" id="5.2.1.8"/>
    </reaction>
</comment>
<dbReference type="InterPro" id="IPR008881">
    <property type="entry name" value="Trigger_fac_ribosome-bd_bac"/>
</dbReference>
<dbReference type="Gene3D" id="3.30.70.1050">
    <property type="entry name" value="Trigger factor ribosome-binding domain"/>
    <property type="match status" value="1"/>
</dbReference>
<dbReference type="EC" id="5.2.1.8" evidence="3 13"/>
<dbReference type="PANTHER" id="PTHR30560:SF3">
    <property type="entry name" value="TRIGGER FACTOR-LIKE PROTEIN TIG, CHLOROPLASTIC"/>
    <property type="match status" value="1"/>
</dbReference>
<keyword evidence="5 13" id="KW-0963">Cytoplasm</keyword>
<dbReference type="InterPro" id="IPR037041">
    <property type="entry name" value="Trigger_fac_C_sf"/>
</dbReference>
<evidence type="ECO:0000256" key="1">
    <source>
        <dbReference type="ARBA" id="ARBA00000971"/>
    </source>
</evidence>
<evidence type="ECO:0000256" key="15">
    <source>
        <dbReference type="RuleBase" id="RU003914"/>
    </source>
</evidence>
<dbReference type="GO" id="GO:0003755">
    <property type="term" value="F:peptidyl-prolyl cis-trans isomerase activity"/>
    <property type="evidence" value="ECO:0007669"/>
    <property type="project" value="UniProtKB-UniRule"/>
</dbReference>
<keyword evidence="7 13" id="KW-0697">Rotamase</keyword>
<dbReference type="GO" id="GO:0044183">
    <property type="term" value="F:protein folding chaperone"/>
    <property type="evidence" value="ECO:0007669"/>
    <property type="project" value="TreeGrafter"/>
</dbReference>
<keyword evidence="6 13" id="KW-0132">Cell division</keyword>
<dbReference type="InterPro" id="IPR036611">
    <property type="entry name" value="Trigger_fac_ribosome-bd_sf"/>
</dbReference>
<evidence type="ECO:0000256" key="8">
    <source>
        <dbReference type="ARBA" id="ARBA00023186"/>
    </source>
</evidence>
<evidence type="ECO:0000256" key="5">
    <source>
        <dbReference type="ARBA" id="ARBA00022490"/>
    </source>
</evidence>
<dbReference type="Pfam" id="PF05698">
    <property type="entry name" value="Trigger_C"/>
    <property type="match status" value="1"/>
</dbReference>
<dbReference type="GO" id="GO:0051083">
    <property type="term" value="P:'de novo' cotranslational protein folding"/>
    <property type="evidence" value="ECO:0007669"/>
    <property type="project" value="TreeGrafter"/>
</dbReference>
<evidence type="ECO:0000256" key="11">
    <source>
        <dbReference type="ARBA" id="ARBA00024849"/>
    </source>
</evidence>
<dbReference type="Pfam" id="PF00254">
    <property type="entry name" value="FKBP_C"/>
    <property type="match status" value="1"/>
</dbReference>
<protein>
    <recommendedName>
        <fullName evidence="4 13">Trigger factor</fullName>
        <shortName evidence="13">TF</shortName>
        <ecNumber evidence="3 13">5.2.1.8</ecNumber>
    </recommendedName>
    <alternativeName>
        <fullName evidence="12 13">PPIase</fullName>
    </alternativeName>
</protein>
<evidence type="ECO:0000256" key="4">
    <source>
        <dbReference type="ARBA" id="ARBA00016902"/>
    </source>
</evidence>
<name>A0A367S4S8_9NOSO</name>
<keyword evidence="19" id="KW-1185">Reference proteome</keyword>
<proteinExistence type="inferred from homology"/>
<gene>
    <name evidence="13" type="primary">tig</name>
    <name evidence="18" type="ORF">A6770_08620</name>
</gene>
<dbReference type="Gene3D" id="1.10.3120.10">
    <property type="entry name" value="Trigger factor, C-terminal domain"/>
    <property type="match status" value="1"/>
</dbReference>
<dbReference type="SUPFAM" id="SSF102735">
    <property type="entry name" value="Trigger factor ribosome-binding domain"/>
    <property type="match status" value="1"/>
</dbReference>
<keyword evidence="9 13" id="KW-0413">Isomerase</keyword>
<evidence type="ECO:0000256" key="13">
    <source>
        <dbReference type="HAMAP-Rule" id="MF_00303"/>
    </source>
</evidence>
<evidence type="ECO:0000256" key="2">
    <source>
        <dbReference type="ARBA" id="ARBA00005464"/>
    </source>
</evidence>
<comment type="similarity">
    <text evidence="2 13 15">Belongs to the FKBP-type PPIase family. Tig subfamily.</text>
</comment>
<evidence type="ECO:0000256" key="7">
    <source>
        <dbReference type="ARBA" id="ARBA00023110"/>
    </source>
</evidence>
<dbReference type="InterPro" id="IPR005215">
    <property type="entry name" value="Trig_fac"/>
</dbReference>
<evidence type="ECO:0000256" key="3">
    <source>
        <dbReference type="ARBA" id="ARBA00013194"/>
    </source>
</evidence>
<reference evidence="18" key="1">
    <citation type="submission" date="2016-04" db="EMBL/GenBank/DDBJ databases">
        <authorList>
            <person name="Tabuchi Yagui T.R."/>
        </authorList>
    </citation>
    <scope>NUCLEOTIDE SEQUENCE [LARGE SCALE GENOMIC DNA]</scope>
    <source>
        <strain evidence="18">NIES-26</strain>
    </source>
</reference>
<dbReference type="SUPFAM" id="SSF109998">
    <property type="entry name" value="Triger factor/SurA peptide-binding domain-like"/>
    <property type="match status" value="1"/>
</dbReference>
<keyword evidence="10 13" id="KW-0131">Cell cycle</keyword>
<comment type="subcellular location">
    <subcellularLocation>
        <location evidence="13">Cytoplasm</location>
    </subcellularLocation>
    <text evidence="13">About half TF is bound to the ribosome near the polypeptide exit tunnel while the other half is free in the cytoplasm.</text>
</comment>
<dbReference type="InterPro" id="IPR008880">
    <property type="entry name" value="Trigger_fac_C"/>
</dbReference>
<comment type="domain">
    <text evidence="13">Consists of 3 domains; the N-terminus binds the ribosome, the middle domain has PPIase activity, while the C-terminus has intrinsic chaperone activity on its own.</text>
</comment>
<dbReference type="InterPro" id="IPR001179">
    <property type="entry name" value="PPIase_FKBP_dom"/>
</dbReference>
<keyword evidence="8 13" id="KW-0143">Chaperone</keyword>
<comment type="caution">
    <text evidence="18">The sequence shown here is derived from an EMBL/GenBank/DDBJ whole genome shotgun (WGS) entry which is preliminary data.</text>
</comment>
<accession>A0A367S4S8</accession>
<dbReference type="FunFam" id="3.30.70.1050:FF:000004">
    <property type="entry name" value="Trigger factor"/>
    <property type="match status" value="1"/>
</dbReference>
<evidence type="ECO:0000256" key="6">
    <source>
        <dbReference type="ARBA" id="ARBA00022618"/>
    </source>
</evidence>
<dbReference type="GO" id="GO:0043022">
    <property type="term" value="F:ribosome binding"/>
    <property type="evidence" value="ECO:0007669"/>
    <property type="project" value="TreeGrafter"/>
</dbReference>